<accession>A0ABM2X634</accession>
<reference evidence="3" key="1">
    <citation type="submission" date="2025-08" db="UniProtKB">
        <authorList>
            <consortium name="RefSeq"/>
        </authorList>
    </citation>
    <scope>IDENTIFICATION</scope>
    <source>
        <tissue evidence="3">Liver</tissue>
    </source>
</reference>
<protein>
    <submittedName>
        <fullName evidence="3">Spidroin-1-like</fullName>
    </submittedName>
</protein>
<feature type="region of interest" description="Disordered" evidence="1">
    <location>
        <begin position="18"/>
        <end position="67"/>
    </location>
</feature>
<evidence type="ECO:0000313" key="2">
    <source>
        <dbReference type="Proteomes" id="UP000886700"/>
    </source>
</evidence>
<feature type="compositionally biased region" description="Gly residues" evidence="1">
    <location>
        <begin position="31"/>
        <end position="67"/>
    </location>
</feature>
<feature type="non-terminal residue" evidence="3">
    <location>
        <position position="1"/>
    </location>
</feature>
<evidence type="ECO:0000313" key="3">
    <source>
        <dbReference type="RefSeq" id="XP_040596966.1"/>
    </source>
</evidence>
<evidence type="ECO:0000256" key="1">
    <source>
        <dbReference type="SAM" id="MobiDB-lite"/>
    </source>
</evidence>
<organism evidence="2 3">
    <name type="scientific">Mesocricetus auratus</name>
    <name type="common">Golden hamster</name>
    <dbReference type="NCBI Taxonomy" id="10036"/>
    <lineage>
        <taxon>Eukaryota</taxon>
        <taxon>Metazoa</taxon>
        <taxon>Chordata</taxon>
        <taxon>Craniata</taxon>
        <taxon>Vertebrata</taxon>
        <taxon>Euteleostomi</taxon>
        <taxon>Mammalia</taxon>
        <taxon>Eutheria</taxon>
        <taxon>Euarchontoglires</taxon>
        <taxon>Glires</taxon>
        <taxon>Rodentia</taxon>
        <taxon>Myomorpha</taxon>
        <taxon>Muroidea</taxon>
        <taxon>Cricetidae</taxon>
        <taxon>Cricetinae</taxon>
        <taxon>Mesocricetus</taxon>
    </lineage>
</organism>
<dbReference type="GeneID" id="121138299"/>
<dbReference type="RefSeq" id="XP_040596966.1">
    <property type="nucleotide sequence ID" value="XM_040741032.1"/>
</dbReference>
<gene>
    <name evidence="3" type="primary">LOC121138299</name>
</gene>
<feature type="compositionally biased region" description="Basic and acidic residues" evidence="1">
    <location>
        <begin position="18"/>
        <end position="30"/>
    </location>
</feature>
<name>A0ABM2X634_MESAU</name>
<dbReference type="Proteomes" id="UP000886700">
    <property type="component" value="Unplaced"/>
</dbReference>
<sequence length="231" mass="24090">DHEEAAAATVALVKVTSRDCGGERGGERSGWRGGVGRGPGLGQLQRVGGGDGEKGAGAGGGARGRRGPGSGALALCVGLGRPQGPGEGARTRVRGSGGERAQVWRPGAAVGRGCEGSLGKSTGAVGGAEDPLLVRKRGCRRTSQDETNTWDCYGAKNLWLDRPYAPDLFCDVYCVDFFRLTRHPHLLTAFIKYVMNCVSLLTAPGHNLATSLAYSKIARRGSLSYHPKTLS</sequence>
<keyword evidence="2" id="KW-1185">Reference proteome</keyword>
<proteinExistence type="predicted"/>